<sequence length="326" mass="35496">MQFPRVPTFSRKWASPELSCGSQITDTRIRLTKSVWWAHGAALEKFEKDIEPQIGAALRNVELGYADIYYRLYMIGRRPKASRPVIMVCCTDARVRNEVESSIRRSGVLTKHPEFGLGACALPLEQPTPARRLGGQADMSNTGDGADSGLTEHSPPEDTAAEDGWAPLGLKIATLDETGHHRLSTGGVVVQAGRIYYQMTVKHTSEPSKVGSDPKYTSDLEEYHFDGQSDENEDEYEGEEDWEATTRGSLTPEDPVAGPWAELSQSDSHSSSQSSGPSVPSAGPAPLYPGIRVQQPKEGSNKTRYVPAGFEPILSGAGLSSELDYV</sequence>
<feature type="region of interest" description="Disordered" evidence="1">
    <location>
        <begin position="226"/>
        <end position="305"/>
    </location>
</feature>
<dbReference type="Proteomes" id="UP001391051">
    <property type="component" value="Unassembled WGS sequence"/>
</dbReference>
<reference evidence="2 3" key="1">
    <citation type="submission" date="2023-01" db="EMBL/GenBank/DDBJ databases">
        <title>Analysis of 21 Apiospora genomes using comparative genomics revels a genus with tremendous synthesis potential of carbohydrate active enzymes and secondary metabolites.</title>
        <authorList>
            <person name="Sorensen T."/>
        </authorList>
    </citation>
    <scope>NUCLEOTIDE SEQUENCE [LARGE SCALE GENOMIC DNA]</scope>
    <source>
        <strain evidence="2 3">CBS 24483</strain>
    </source>
</reference>
<evidence type="ECO:0000313" key="3">
    <source>
        <dbReference type="Proteomes" id="UP001391051"/>
    </source>
</evidence>
<proteinExistence type="predicted"/>
<gene>
    <name evidence="2" type="ORF">PG986_010054</name>
</gene>
<keyword evidence="3" id="KW-1185">Reference proteome</keyword>
<accession>A0ABR1Q9S1</accession>
<feature type="region of interest" description="Disordered" evidence="1">
    <location>
        <begin position="128"/>
        <end position="163"/>
    </location>
</feature>
<comment type="caution">
    <text evidence="2">The sequence shown here is derived from an EMBL/GenBank/DDBJ whole genome shotgun (WGS) entry which is preliminary data.</text>
</comment>
<dbReference type="GeneID" id="92079338"/>
<protein>
    <submittedName>
        <fullName evidence="2">Uncharacterized protein</fullName>
    </submittedName>
</protein>
<feature type="compositionally biased region" description="Low complexity" evidence="1">
    <location>
        <begin position="264"/>
        <end position="285"/>
    </location>
</feature>
<dbReference type="EMBL" id="JAQQWE010000006">
    <property type="protein sequence ID" value="KAK7949168.1"/>
    <property type="molecule type" value="Genomic_DNA"/>
</dbReference>
<dbReference type="RefSeq" id="XP_066698674.1">
    <property type="nucleotide sequence ID" value="XM_066846276.1"/>
</dbReference>
<evidence type="ECO:0000313" key="2">
    <source>
        <dbReference type="EMBL" id="KAK7949168.1"/>
    </source>
</evidence>
<evidence type="ECO:0000256" key="1">
    <source>
        <dbReference type="SAM" id="MobiDB-lite"/>
    </source>
</evidence>
<feature type="compositionally biased region" description="Acidic residues" evidence="1">
    <location>
        <begin position="228"/>
        <end position="243"/>
    </location>
</feature>
<organism evidence="2 3">
    <name type="scientific">Apiospora aurea</name>
    <dbReference type="NCBI Taxonomy" id="335848"/>
    <lineage>
        <taxon>Eukaryota</taxon>
        <taxon>Fungi</taxon>
        <taxon>Dikarya</taxon>
        <taxon>Ascomycota</taxon>
        <taxon>Pezizomycotina</taxon>
        <taxon>Sordariomycetes</taxon>
        <taxon>Xylariomycetidae</taxon>
        <taxon>Amphisphaeriales</taxon>
        <taxon>Apiosporaceae</taxon>
        <taxon>Apiospora</taxon>
    </lineage>
</organism>
<name>A0ABR1Q9S1_9PEZI</name>